<feature type="compositionally biased region" description="Polar residues" evidence="1">
    <location>
        <begin position="157"/>
        <end position="179"/>
    </location>
</feature>
<evidence type="ECO:0000313" key="3">
    <source>
        <dbReference type="Proteomes" id="UP000785679"/>
    </source>
</evidence>
<keyword evidence="3" id="KW-1185">Reference proteome</keyword>
<feature type="compositionally biased region" description="Polar residues" evidence="1">
    <location>
        <begin position="1"/>
        <end position="19"/>
    </location>
</feature>
<evidence type="ECO:0000256" key="1">
    <source>
        <dbReference type="SAM" id="MobiDB-lite"/>
    </source>
</evidence>
<feature type="region of interest" description="Disordered" evidence="1">
    <location>
        <begin position="1"/>
        <end position="56"/>
    </location>
</feature>
<organism evidence="2 3">
    <name type="scientific">Halteria grandinella</name>
    <dbReference type="NCBI Taxonomy" id="5974"/>
    <lineage>
        <taxon>Eukaryota</taxon>
        <taxon>Sar</taxon>
        <taxon>Alveolata</taxon>
        <taxon>Ciliophora</taxon>
        <taxon>Intramacronucleata</taxon>
        <taxon>Spirotrichea</taxon>
        <taxon>Stichotrichia</taxon>
        <taxon>Sporadotrichida</taxon>
        <taxon>Halteriidae</taxon>
        <taxon>Halteria</taxon>
    </lineage>
</organism>
<dbReference type="Proteomes" id="UP000785679">
    <property type="component" value="Unassembled WGS sequence"/>
</dbReference>
<gene>
    <name evidence="2" type="ORF">FGO68_gene13228</name>
</gene>
<dbReference type="EMBL" id="RRYP01001653">
    <property type="protein sequence ID" value="TNV85653.1"/>
    <property type="molecule type" value="Genomic_DNA"/>
</dbReference>
<protein>
    <submittedName>
        <fullName evidence="2">Uncharacterized protein</fullName>
    </submittedName>
</protein>
<reference evidence="2" key="1">
    <citation type="submission" date="2019-06" db="EMBL/GenBank/DDBJ databases">
        <authorList>
            <person name="Zheng W."/>
        </authorList>
    </citation>
    <scope>NUCLEOTIDE SEQUENCE</scope>
    <source>
        <strain evidence="2">QDHG01</strain>
    </source>
</reference>
<feature type="region of interest" description="Disordered" evidence="1">
    <location>
        <begin position="157"/>
        <end position="184"/>
    </location>
</feature>
<dbReference type="AlphaFoldDB" id="A0A8J8T8W4"/>
<name>A0A8J8T8W4_HALGN</name>
<sequence>MAAQNYLDNTRGQNTTKGPNSKGGKLSDQTKSPKSSGKRANEDPSKPRSNYKGLNRNLKDLARDLNCDDEDPTVQFYTTLGIQQQPMAANGFSMIQGQQAHNYNNRQINSPKNMEALRAAIGGAPQTQLASTSLGIYKTDSVAQSGMLQQPRRASLLTNKSNNSQMASSQGGDSRQPTSNNIIPNNYNIAATAITANKQQPFKISLQRAE</sequence>
<comment type="caution">
    <text evidence="2">The sequence shown here is derived from an EMBL/GenBank/DDBJ whole genome shotgun (WGS) entry which is preliminary data.</text>
</comment>
<evidence type="ECO:0000313" key="2">
    <source>
        <dbReference type="EMBL" id="TNV85653.1"/>
    </source>
</evidence>
<accession>A0A8J8T8W4</accession>
<proteinExistence type="predicted"/>